<gene>
    <name evidence="2" type="ORF">HDG69_002819</name>
</gene>
<feature type="chain" id="PRO_5045932591" evidence="1">
    <location>
        <begin position="18"/>
        <end position="112"/>
    </location>
</feature>
<proteinExistence type="predicted"/>
<accession>A0ABX2A5U4</accession>
<sequence>MAASPALLDLMATAAAAAITHAGLVDETGTELTGGDYARLPATASADGADVRLGGDLTFQVPAATTVGGWRAYDASTAGASWGGSDLTEESYTGAGQYDLHGADTGFTVSAD</sequence>
<name>A0ABX2A5U4_9MICO</name>
<keyword evidence="1" id="KW-0732">Signal</keyword>
<comment type="caution">
    <text evidence="2">The sequence shown here is derived from an EMBL/GenBank/DDBJ whole genome shotgun (WGS) entry which is preliminary data.</text>
</comment>
<protein>
    <submittedName>
        <fullName evidence="2">Uncharacterized protein</fullName>
    </submittedName>
</protein>
<dbReference type="RefSeq" id="WP_171784445.1">
    <property type="nucleotide sequence ID" value="NZ_BAAAML010000023.1"/>
</dbReference>
<organism evidence="2 3">
    <name type="scientific">Isoptericola halotolerans</name>
    <dbReference type="NCBI Taxonomy" id="300560"/>
    <lineage>
        <taxon>Bacteria</taxon>
        <taxon>Bacillati</taxon>
        <taxon>Actinomycetota</taxon>
        <taxon>Actinomycetes</taxon>
        <taxon>Micrococcales</taxon>
        <taxon>Promicromonosporaceae</taxon>
        <taxon>Isoptericola</taxon>
    </lineage>
</organism>
<keyword evidence="3" id="KW-1185">Reference proteome</keyword>
<feature type="signal peptide" evidence="1">
    <location>
        <begin position="1"/>
        <end position="17"/>
    </location>
</feature>
<evidence type="ECO:0000313" key="2">
    <source>
        <dbReference type="EMBL" id="NOV98234.1"/>
    </source>
</evidence>
<evidence type="ECO:0000256" key="1">
    <source>
        <dbReference type="SAM" id="SignalP"/>
    </source>
</evidence>
<reference evidence="2 3" key="1">
    <citation type="submission" date="2020-05" db="EMBL/GenBank/DDBJ databases">
        <title>Genomic Encyclopedia of Type Strains, Phase III (KMG-III): the genomes of soil and plant-associated and newly described type strains.</title>
        <authorList>
            <person name="Whitman W."/>
        </authorList>
    </citation>
    <scope>NUCLEOTIDE SEQUENCE [LARGE SCALE GENOMIC DNA]</scope>
    <source>
        <strain evidence="2 3">KCTC 19046</strain>
    </source>
</reference>
<dbReference type="Proteomes" id="UP000757540">
    <property type="component" value="Unassembled WGS sequence"/>
</dbReference>
<evidence type="ECO:0000313" key="3">
    <source>
        <dbReference type="Proteomes" id="UP000757540"/>
    </source>
</evidence>
<dbReference type="EMBL" id="JABEZU010000003">
    <property type="protein sequence ID" value="NOV98234.1"/>
    <property type="molecule type" value="Genomic_DNA"/>
</dbReference>